<evidence type="ECO:0000313" key="4">
    <source>
        <dbReference type="Proteomes" id="UP000335636"/>
    </source>
</evidence>
<sequence length="126" mass="13234">MVRSTFQLQPKQSLAAQGRRGALPALPHSPGFPTLEVLTAGPGPGLVILVPRKGHLGPSQGQCPGEPQWGTQPFSCYVSRVTPYDAQHSKLGDVSTTEGQVGTEEGKLLGPVQPAISSLKPRCLLS</sequence>
<dbReference type="Proteomes" id="UP000335636">
    <property type="component" value="Unassembled WGS sequence"/>
</dbReference>
<dbReference type="EMBL" id="WJEC01000650">
    <property type="protein sequence ID" value="KAF7482170.1"/>
    <property type="molecule type" value="Genomic_DNA"/>
</dbReference>
<feature type="region of interest" description="Disordered" evidence="1">
    <location>
        <begin position="89"/>
        <end position="109"/>
    </location>
</feature>
<dbReference type="AlphaFoldDB" id="A0A5E4CKK7"/>
<evidence type="ECO:0000313" key="3">
    <source>
        <dbReference type="EMBL" id="VTJ81569.1"/>
    </source>
</evidence>
<organism evidence="3 4">
    <name type="scientific">Marmota monax</name>
    <name type="common">Woodchuck</name>
    <dbReference type="NCBI Taxonomy" id="9995"/>
    <lineage>
        <taxon>Eukaryota</taxon>
        <taxon>Metazoa</taxon>
        <taxon>Chordata</taxon>
        <taxon>Craniata</taxon>
        <taxon>Vertebrata</taxon>
        <taxon>Euteleostomi</taxon>
        <taxon>Mammalia</taxon>
        <taxon>Eutheria</taxon>
        <taxon>Euarchontoglires</taxon>
        <taxon>Glires</taxon>
        <taxon>Rodentia</taxon>
        <taxon>Sciuromorpha</taxon>
        <taxon>Sciuridae</taxon>
        <taxon>Xerinae</taxon>
        <taxon>Marmotini</taxon>
        <taxon>Marmota</taxon>
    </lineage>
</organism>
<feature type="region of interest" description="Disordered" evidence="1">
    <location>
        <begin position="1"/>
        <end position="31"/>
    </location>
</feature>
<evidence type="ECO:0000313" key="2">
    <source>
        <dbReference type="EMBL" id="KAF7482170.1"/>
    </source>
</evidence>
<reference evidence="3 4" key="1">
    <citation type="submission" date="2019-04" db="EMBL/GenBank/DDBJ databases">
        <authorList>
            <person name="Alioto T."/>
            <person name="Alioto T."/>
        </authorList>
    </citation>
    <scope>NUCLEOTIDE SEQUENCE [LARGE SCALE GENOMIC DNA]</scope>
</reference>
<feature type="compositionally biased region" description="Polar residues" evidence="1">
    <location>
        <begin position="1"/>
        <end position="15"/>
    </location>
</feature>
<reference evidence="2" key="2">
    <citation type="submission" date="2020-08" db="EMBL/GenBank/DDBJ databases">
        <authorList>
            <person name="Shumante A."/>
            <person name="Zimin A.V."/>
            <person name="Puiu D."/>
            <person name="Salzberg S.L."/>
        </authorList>
    </citation>
    <scope>NUCLEOTIDE SEQUENCE</scope>
    <source>
        <strain evidence="2">WC2-LM</strain>
        <tissue evidence="2">Liver</tissue>
    </source>
</reference>
<proteinExistence type="predicted"/>
<dbReference type="EMBL" id="CABDUW010001441">
    <property type="protein sequence ID" value="VTJ81569.1"/>
    <property type="molecule type" value="Genomic_DNA"/>
</dbReference>
<keyword evidence="4" id="KW-1185">Reference proteome</keyword>
<accession>A0A5E4CKK7</accession>
<dbReference type="Proteomes" id="UP000662637">
    <property type="component" value="Unassembled WGS sequence"/>
</dbReference>
<gene>
    <name evidence="2" type="ORF">GHT09_006746</name>
    <name evidence="3" type="ORF">MONAX_5E018008</name>
</gene>
<evidence type="ECO:0000256" key="1">
    <source>
        <dbReference type="SAM" id="MobiDB-lite"/>
    </source>
</evidence>
<name>A0A5E4CKK7_MARMO</name>
<protein>
    <submittedName>
        <fullName evidence="3">Uncharacterized protein</fullName>
    </submittedName>
</protein>